<dbReference type="InterPro" id="IPR013786">
    <property type="entry name" value="AcylCoA_DH/ox_N"/>
</dbReference>
<dbReference type="InterPro" id="IPR037069">
    <property type="entry name" value="AcylCoA_DH/ox_N_sf"/>
</dbReference>
<dbReference type="Proteomes" id="UP000199062">
    <property type="component" value="Unassembled WGS sequence"/>
</dbReference>
<dbReference type="STRING" id="767519.SAMN05216559_4091"/>
<comment type="similarity">
    <text evidence="2 6">Belongs to the acyl-CoA dehydrogenase family.</text>
</comment>
<evidence type="ECO:0000259" key="9">
    <source>
        <dbReference type="Pfam" id="PF02771"/>
    </source>
</evidence>
<dbReference type="Pfam" id="PF02770">
    <property type="entry name" value="Acyl-CoA_dh_M"/>
    <property type="match status" value="1"/>
</dbReference>
<keyword evidence="11" id="KW-1185">Reference proteome</keyword>
<dbReference type="PIRSF" id="PIRSF016578">
    <property type="entry name" value="HsaA"/>
    <property type="match status" value="1"/>
</dbReference>
<dbReference type="AlphaFoldDB" id="A0A1I6MA81"/>
<evidence type="ECO:0000313" key="10">
    <source>
        <dbReference type="EMBL" id="SFS12626.1"/>
    </source>
</evidence>
<dbReference type="InterPro" id="IPR036250">
    <property type="entry name" value="AcylCo_DH-like_C"/>
</dbReference>
<dbReference type="SUPFAM" id="SSF56645">
    <property type="entry name" value="Acyl-CoA dehydrogenase NM domain-like"/>
    <property type="match status" value="1"/>
</dbReference>
<dbReference type="PANTHER" id="PTHR43884:SF12">
    <property type="entry name" value="ISOVALERYL-COA DEHYDROGENASE, MITOCHONDRIAL-RELATED"/>
    <property type="match status" value="1"/>
</dbReference>
<dbReference type="InterPro" id="IPR046373">
    <property type="entry name" value="Acyl-CoA_Oxase/DH_mid-dom_sf"/>
</dbReference>
<comment type="cofactor">
    <cofactor evidence="1 6">
        <name>FAD</name>
        <dbReference type="ChEBI" id="CHEBI:57692"/>
    </cofactor>
</comment>
<evidence type="ECO:0000256" key="5">
    <source>
        <dbReference type="ARBA" id="ARBA00023002"/>
    </source>
</evidence>
<evidence type="ECO:0000259" key="7">
    <source>
        <dbReference type="Pfam" id="PF00441"/>
    </source>
</evidence>
<dbReference type="OrthoDB" id="275197at2157"/>
<sequence length="381" mass="42129">MELLEPSVIPAEAQAPKQRARSFARDHVAPVAGEYFASGEYPMDVVRAARAEGLVAQEIDAAYGGHGRSLAQVVATIEEFFRADAGIGLALVGQSFGTRVLQAFGTERQKETYLRPVAEGEQITGMAITEPETGSDLAGMETSARLEGEEWVIDGEKYWIGNGVEADWITVYVRTDDTEDRHGNHSLLIVPTDSDGYHAEHVPEKIGMRASEQAHITFDECRVPAENRIGERGAGFRMLAEFFDHGRVRVAGHGIGLAAAAIEEAWDFVHDREEFGRSVADFQSVQHDLADLRIEFESARSLLWRTIERIEAGEDATLWASMAKTKATEVAADCAETAMQLHGGRGILDQERVARVYRDVRMPMTYEGVSAVQRDIIYRNF</sequence>
<evidence type="ECO:0000259" key="8">
    <source>
        <dbReference type="Pfam" id="PF02770"/>
    </source>
</evidence>
<dbReference type="RefSeq" id="WP_089819234.1">
    <property type="nucleotide sequence ID" value="NZ_FOZK01000006.1"/>
</dbReference>
<feature type="domain" description="Acyl-CoA dehydrogenase/oxidase N-terminal" evidence="9">
    <location>
        <begin position="12"/>
        <end position="121"/>
    </location>
</feature>
<evidence type="ECO:0000256" key="4">
    <source>
        <dbReference type="ARBA" id="ARBA00022827"/>
    </source>
</evidence>
<reference evidence="10 11" key="1">
    <citation type="submission" date="2016-10" db="EMBL/GenBank/DDBJ databases">
        <authorList>
            <person name="de Groot N.N."/>
        </authorList>
    </citation>
    <scope>NUCLEOTIDE SEQUENCE [LARGE SCALE GENOMIC DNA]</scope>
    <source>
        <strain evidence="10 11">CGMCC 1.10457</strain>
    </source>
</reference>
<dbReference type="EMBL" id="FOZK01000006">
    <property type="protein sequence ID" value="SFS12626.1"/>
    <property type="molecule type" value="Genomic_DNA"/>
</dbReference>
<dbReference type="Pfam" id="PF00441">
    <property type="entry name" value="Acyl-CoA_dh_1"/>
    <property type="match status" value="1"/>
</dbReference>
<dbReference type="GO" id="GO:0050660">
    <property type="term" value="F:flavin adenine dinucleotide binding"/>
    <property type="evidence" value="ECO:0007669"/>
    <property type="project" value="InterPro"/>
</dbReference>
<evidence type="ECO:0000256" key="3">
    <source>
        <dbReference type="ARBA" id="ARBA00022630"/>
    </source>
</evidence>
<dbReference type="PANTHER" id="PTHR43884">
    <property type="entry name" value="ACYL-COA DEHYDROGENASE"/>
    <property type="match status" value="1"/>
</dbReference>
<proteinExistence type="inferred from homology"/>
<dbReference type="GO" id="GO:0003995">
    <property type="term" value="F:acyl-CoA dehydrogenase activity"/>
    <property type="evidence" value="ECO:0007669"/>
    <property type="project" value="TreeGrafter"/>
</dbReference>
<feature type="domain" description="Acyl-CoA dehydrogenase/oxidase C-terminal" evidence="7">
    <location>
        <begin position="233"/>
        <end position="380"/>
    </location>
</feature>
<name>A0A1I6MA81_9EURY</name>
<organism evidence="10 11">
    <name type="scientific">Halomicrobium zhouii</name>
    <dbReference type="NCBI Taxonomy" id="767519"/>
    <lineage>
        <taxon>Archaea</taxon>
        <taxon>Methanobacteriati</taxon>
        <taxon>Methanobacteriota</taxon>
        <taxon>Stenosarchaea group</taxon>
        <taxon>Halobacteria</taxon>
        <taxon>Halobacteriales</taxon>
        <taxon>Haloarculaceae</taxon>
        <taxon>Halomicrobium</taxon>
    </lineage>
</organism>
<dbReference type="InterPro" id="IPR006091">
    <property type="entry name" value="Acyl-CoA_Oxase/DH_mid-dom"/>
</dbReference>
<dbReference type="Gene3D" id="2.40.110.10">
    <property type="entry name" value="Butyryl-CoA Dehydrogenase, subunit A, domain 2"/>
    <property type="match status" value="1"/>
</dbReference>
<dbReference type="FunFam" id="2.40.110.10:FF:000002">
    <property type="entry name" value="Acyl-CoA dehydrogenase fadE12"/>
    <property type="match status" value="1"/>
</dbReference>
<keyword evidence="3 6" id="KW-0285">Flavoprotein</keyword>
<protein>
    <submittedName>
        <fullName evidence="10">Acyl-CoA dehydrogenase</fullName>
    </submittedName>
</protein>
<dbReference type="InterPro" id="IPR009100">
    <property type="entry name" value="AcylCoA_DH/oxidase_NM_dom_sf"/>
</dbReference>
<keyword evidence="4 6" id="KW-0274">FAD</keyword>
<evidence type="ECO:0000256" key="2">
    <source>
        <dbReference type="ARBA" id="ARBA00009347"/>
    </source>
</evidence>
<evidence type="ECO:0000256" key="6">
    <source>
        <dbReference type="RuleBase" id="RU362125"/>
    </source>
</evidence>
<feature type="domain" description="Acyl-CoA oxidase/dehydrogenase middle" evidence="8">
    <location>
        <begin position="126"/>
        <end position="221"/>
    </location>
</feature>
<accession>A0A1I6MA81</accession>
<dbReference type="Gene3D" id="1.20.140.10">
    <property type="entry name" value="Butyryl-CoA Dehydrogenase, subunit A, domain 3"/>
    <property type="match status" value="1"/>
</dbReference>
<dbReference type="SUPFAM" id="SSF47203">
    <property type="entry name" value="Acyl-CoA dehydrogenase C-terminal domain-like"/>
    <property type="match status" value="1"/>
</dbReference>
<dbReference type="InterPro" id="IPR009075">
    <property type="entry name" value="AcylCo_DH/oxidase_C"/>
</dbReference>
<dbReference type="CDD" id="cd00567">
    <property type="entry name" value="ACAD"/>
    <property type="match status" value="1"/>
</dbReference>
<dbReference type="FunFam" id="1.20.140.10:FF:000001">
    <property type="entry name" value="Acyl-CoA dehydrogenase"/>
    <property type="match status" value="1"/>
</dbReference>
<gene>
    <name evidence="10" type="ORF">SAMN05216559_4091</name>
</gene>
<dbReference type="Gene3D" id="1.10.540.10">
    <property type="entry name" value="Acyl-CoA dehydrogenase/oxidase, N-terminal domain"/>
    <property type="match status" value="1"/>
</dbReference>
<dbReference type="Pfam" id="PF02771">
    <property type="entry name" value="Acyl-CoA_dh_N"/>
    <property type="match status" value="1"/>
</dbReference>
<keyword evidence="5 6" id="KW-0560">Oxidoreductase</keyword>
<evidence type="ECO:0000256" key="1">
    <source>
        <dbReference type="ARBA" id="ARBA00001974"/>
    </source>
</evidence>
<evidence type="ECO:0000313" key="11">
    <source>
        <dbReference type="Proteomes" id="UP000199062"/>
    </source>
</evidence>